<keyword evidence="2" id="KW-1185">Reference proteome</keyword>
<gene>
    <name evidence="1" type="ORF">Ahy_A10g050251</name>
</gene>
<proteinExistence type="predicted"/>
<sequence>MIRKIYDHRATKQLQQLMSDVRQGCDHLMTWIHSSIKKEMEAHFRNDKGFKHRHLTNVANRASLRSSKYIGGSANFMKMKS</sequence>
<dbReference type="AlphaFoldDB" id="A0A445B8U9"/>
<evidence type="ECO:0000313" key="2">
    <source>
        <dbReference type="Proteomes" id="UP000289738"/>
    </source>
</evidence>
<comment type="caution">
    <text evidence="1">The sequence shown here is derived from an EMBL/GenBank/DDBJ whole genome shotgun (WGS) entry which is preliminary data.</text>
</comment>
<organism evidence="1 2">
    <name type="scientific">Arachis hypogaea</name>
    <name type="common">Peanut</name>
    <dbReference type="NCBI Taxonomy" id="3818"/>
    <lineage>
        <taxon>Eukaryota</taxon>
        <taxon>Viridiplantae</taxon>
        <taxon>Streptophyta</taxon>
        <taxon>Embryophyta</taxon>
        <taxon>Tracheophyta</taxon>
        <taxon>Spermatophyta</taxon>
        <taxon>Magnoliopsida</taxon>
        <taxon>eudicotyledons</taxon>
        <taxon>Gunneridae</taxon>
        <taxon>Pentapetalae</taxon>
        <taxon>rosids</taxon>
        <taxon>fabids</taxon>
        <taxon>Fabales</taxon>
        <taxon>Fabaceae</taxon>
        <taxon>Papilionoideae</taxon>
        <taxon>50 kb inversion clade</taxon>
        <taxon>dalbergioids sensu lato</taxon>
        <taxon>Dalbergieae</taxon>
        <taxon>Pterocarpus clade</taxon>
        <taxon>Arachis</taxon>
    </lineage>
</organism>
<evidence type="ECO:0000313" key="1">
    <source>
        <dbReference type="EMBL" id="RYR35105.1"/>
    </source>
</evidence>
<reference evidence="1 2" key="1">
    <citation type="submission" date="2019-01" db="EMBL/GenBank/DDBJ databases">
        <title>Sequencing of cultivated peanut Arachis hypogaea provides insights into genome evolution and oil improvement.</title>
        <authorList>
            <person name="Chen X."/>
        </authorList>
    </citation>
    <scope>NUCLEOTIDE SEQUENCE [LARGE SCALE GENOMIC DNA]</scope>
    <source>
        <strain evidence="2">cv. Fuhuasheng</strain>
        <tissue evidence="1">Leaves</tissue>
    </source>
</reference>
<dbReference type="Proteomes" id="UP000289738">
    <property type="component" value="Chromosome A10"/>
</dbReference>
<accession>A0A445B8U9</accession>
<name>A0A445B8U9_ARAHY</name>
<dbReference type="EMBL" id="SDMP01000010">
    <property type="protein sequence ID" value="RYR35105.1"/>
    <property type="molecule type" value="Genomic_DNA"/>
</dbReference>
<protein>
    <submittedName>
        <fullName evidence="1">Uncharacterized protein</fullName>
    </submittedName>
</protein>